<comment type="similarity">
    <text evidence="1">Belongs to the glycosyl hydrolase 25 family.</text>
</comment>
<gene>
    <name evidence="4" type="ORF">LHCIRMBIA953_02592</name>
    <name evidence="5" type="ORF">LHCIRMBIA953_02676</name>
</gene>
<sequence length="374" mass="40455">MMSSSTVLKRSYGVDVASYQSATVNYSGAKFALVKLTEGTAYVNPKASAQIKSAKAHGLMVMGYFYANHSASVTQAKAEAKYAVAKAKAYGIPVGSYLADDWEQGSGNSINGDIDANTDAILAAMQVTKEAGYKPLVYASASVFRANLHVSRFVKSYGTCLWVASYKVSGRQDYADFNYFPSMDGVAIWQFADNYKGYNVDGNICLIDLKTNSVSSATKSTSKTVESLSLHPVVKWDIGAVAVVANSQGAYVYASSKLDKRESDKLKPCGSVWQIFGFENGAVKVGKDQYFDGRAVYVKANPLAYNDSKHAVAKIILPHTHALDAPKADAGKVYGLDLNSEVEIQGRVGHFLKIKELHKGKQVYVTGNRAYIVL</sequence>
<evidence type="ECO:0000256" key="2">
    <source>
        <dbReference type="ARBA" id="ARBA00022801"/>
    </source>
</evidence>
<dbReference type="Proteomes" id="UP000017243">
    <property type="component" value="Unassembled WGS sequence"/>
</dbReference>
<dbReference type="CDD" id="cd06415">
    <property type="entry name" value="GH25_Cpl1-like"/>
    <property type="match status" value="1"/>
</dbReference>
<evidence type="ECO:0000313" key="4">
    <source>
        <dbReference type="EMBL" id="CDI43321.1"/>
    </source>
</evidence>
<dbReference type="InterPro" id="IPR017853">
    <property type="entry name" value="GH"/>
</dbReference>
<dbReference type="EMBL" id="CBUH010000169">
    <property type="protein sequence ID" value="CDI43321.1"/>
    <property type="molecule type" value="Genomic_DNA"/>
</dbReference>
<dbReference type="PANTHER" id="PTHR34135">
    <property type="entry name" value="LYSOZYME"/>
    <property type="match status" value="1"/>
</dbReference>
<accession>U4QFK1</accession>
<dbReference type="InterPro" id="IPR018077">
    <property type="entry name" value="Glyco_hydro_fam25_subgr"/>
</dbReference>
<keyword evidence="2" id="KW-0378">Hydrolase</keyword>
<evidence type="ECO:0000256" key="3">
    <source>
        <dbReference type="ARBA" id="ARBA00023295"/>
    </source>
</evidence>
<dbReference type="SUPFAM" id="SSF51445">
    <property type="entry name" value="(Trans)glycosidases"/>
    <property type="match status" value="1"/>
</dbReference>
<evidence type="ECO:0000313" key="5">
    <source>
        <dbReference type="EMBL" id="CDI43403.1"/>
    </source>
</evidence>
<dbReference type="SMART" id="SM00641">
    <property type="entry name" value="Glyco_25"/>
    <property type="match status" value="2"/>
</dbReference>
<evidence type="ECO:0000313" key="6">
    <source>
        <dbReference type="Proteomes" id="UP000017243"/>
    </source>
</evidence>
<name>U4QFK1_LACHE</name>
<dbReference type="Gene3D" id="3.20.20.80">
    <property type="entry name" value="Glycosidases"/>
    <property type="match status" value="1"/>
</dbReference>
<dbReference type="PANTHER" id="PTHR34135:SF2">
    <property type="entry name" value="LYSOZYME"/>
    <property type="match status" value="1"/>
</dbReference>
<dbReference type="AlphaFoldDB" id="U4QFK1"/>
<evidence type="ECO:0000256" key="1">
    <source>
        <dbReference type="ARBA" id="ARBA00010646"/>
    </source>
</evidence>
<keyword evidence="3" id="KW-0326">Glycosidase</keyword>
<reference evidence="5 6" key="1">
    <citation type="submission" date="2013-09" db="EMBL/GenBank/DDBJ databases">
        <title>Draft Genome Sequence of five Lactobacillus helveticus strains CIRM-BIA 101T, 103, 104, 951 and 953 isolated from milk product.</title>
        <authorList>
            <person name="Valence F."/>
            <person name="Chuat V."/>
            <person name="Ma L."/>
            <person name="Creno S."/>
            <person name="Falentin H."/>
            <person name="Lortal S."/>
            <person name="Bizet C."/>
            <person name="Clermont D."/>
            <person name="Loux V."/>
            <person name="Bouchier C."/>
            <person name="Cousin S."/>
        </authorList>
    </citation>
    <scope>NUCLEOTIDE SEQUENCE [LARGE SCALE GENOMIC DNA]</scope>
    <source>
        <strain evidence="5 6">CIRM-BIA 953</strain>
    </source>
</reference>
<dbReference type="GO" id="GO:0009253">
    <property type="term" value="P:peptidoglycan catabolic process"/>
    <property type="evidence" value="ECO:0007669"/>
    <property type="project" value="InterPro"/>
</dbReference>
<dbReference type="GO" id="GO:0016998">
    <property type="term" value="P:cell wall macromolecule catabolic process"/>
    <property type="evidence" value="ECO:0007669"/>
    <property type="project" value="InterPro"/>
</dbReference>
<dbReference type="GO" id="GO:0003796">
    <property type="term" value="F:lysozyme activity"/>
    <property type="evidence" value="ECO:0007669"/>
    <property type="project" value="InterPro"/>
</dbReference>
<dbReference type="GO" id="GO:0016052">
    <property type="term" value="P:carbohydrate catabolic process"/>
    <property type="evidence" value="ECO:0007669"/>
    <property type="project" value="TreeGrafter"/>
</dbReference>
<dbReference type="PROSITE" id="PS51904">
    <property type="entry name" value="GLYCOSYL_HYDROL_F25_2"/>
    <property type="match status" value="1"/>
</dbReference>
<dbReference type="EMBL" id="CBUH010000169">
    <property type="protein sequence ID" value="CDI43403.1"/>
    <property type="molecule type" value="Genomic_DNA"/>
</dbReference>
<comment type="caution">
    <text evidence="5">The sequence shown here is derived from an EMBL/GenBank/DDBJ whole genome shotgun (WGS) entry which is preliminary data.</text>
</comment>
<dbReference type="Pfam" id="PF01183">
    <property type="entry name" value="Glyco_hydro_25"/>
    <property type="match status" value="1"/>
</dbReference>
<protein>
    <submittedName>
        <fullName evidence="5">Gametolysin</fullName>
    </submittedName>
</protein>
<dbReference type="InterPro" id="IPR002053">
    <property type="entry name" value="Glyco_hydro_25"/>
</dbReference>
<proteinExistence type="inferred from homology"/>
<organism evidence="5 6">
    <name type="scientific">Lactobacillus helveticus CIRM-BIA 953</name>
    <dbReference type="NCBI Taxonomy" id="1226335"/>
    <lineage>
        <taxon>Bacteria</taxon>
        <taxon>Bacillati</taxon>
        <taxon>Bacillota</taxon>
        <taxon>Bacilli</taxon>
        <taxon>Lactobacillales</taxon>
        <taxon>Lactobacillaceae</taxon>
        <taxon>Lactobacillus</taxon>
    </lineage>
</organism>